<gene>
    <name evidence="2" type="primary">copK</name>
    <name evidence="3" type="ORF">CAZ10_14495</name>
    <name evidence="4" type="ORF">IPC1295_23925</name>
    <name evidence="2" type="ORF">PAERUG_P19_London_7_VIM_2_05_10_03638</name>
</gene>
<evidence type="ECO:0000256" key="1">
    <source>
        <dbReference type="SAM" id="SignalP"/>
    </source>
</evidence>
<dbReference type="EMBL" id="CVVU01000209">
    <property type="protein sequence ID" value="CRP16524.1"/>
    <property type="molecule type" value="Genomic_DNA"/>
</dbReference>
<dbReference type="AlphaFoldDB" id="A0A071L4S7"/>
<dbReference type="GeneID" id="94693723"/>
<evidence type="ECO:0000313" key="5">
    <source>
        <dbReference type="Proteomes" id="UP000045039"/>
    </source>
</evidence>
<dbReference type="EMBL" id="NSNE01000016">
    <property type="protein sequence ID" value="RPM10255.1"/>
    <property type="molecule type" value="Genomic_DNA"/>
</dbReference>
<reference evidence="3 6" key="3">
    <citation type="submission" date="2017-05" db="EMBL/GenBank/DDBJ databases">
        <authorList>
            <person name="Song R."/>
            <person name="Chenine A.L."/>
            <person name="Ruprecht R.M."/>
        </authorList>
    </citation>
    <scope>NUCLEOTIDE SEQUENCE [LARGE SCALE GENOMIC DNA]</scope>
    <source>
        <strain evidence="3 6">S567_C10_BS</strain>
    </source>
</reference>
<protein>
    <submittedName>
        <fullName evidence="3">Copper resistance protein CopK</fullName>
    </submittedName>
    <submittedName>
        <fullName evidence="2">Copper resistance protein K</fullName>
    </submittedName>
</protein>
<dbReference type="Proteomes" id="UP000194857">
    <property type="component" value="Unassembled WGS sequence"/>
</dbReference>
<proteinExistence type="predicted"/>
<reference evidence="4 7" key="4">
    <citation type="submission" date="2017-08" db="EMBL/GenBank/DDBJ databases">
        <authorList>
            <person name="Feschi L."/>
            <person name="Jeukens J."/>
            <person name="Emond-Rheault J.-G."/>
            <person name="Kukavica-Ibrulj I."/>
            <person name="Boyle B."/>
            <person name="Levesque R.C."/>
        </authorList>
    </citation>
    <scope>NUCLEOTIDE SEQUENCE [LARGE SCALE GENOMIC DNA]</scope>
    <source>
        <strain evidence="4 7">PA-W36</strain>
    </source>
</reference>
<evidence type="ECO:0000313" key="6">
    <source>
        <dbReference type="Proteomes" id="UP000194857"/>
    </source>
</evidence>
<evidence type="ECO:0000313" key="2">
    <source>
        <dbReference type="EMBL" id="CRP16524.1"/>
    </source>
</evidence>
<sequence>MKSQIVIAALLSALSVPAFAGHAAAQAAKEMVPLADGGTLYIFKDGKMAQESRFGRAVYLNVGASVSTKDGRNIAITSNEVARLGSLLQKEHGG</sequence>
<dbReference type="Proteomes" id="UP000284767">
    <property type="component" value="Unassembled WGS sequence"/>
</dbReference>
<evidence type="ECO:0000313" key="4">
    <source>
        <dbReference type="EMBL" id="RPM10255.1"/>
    </source>
</evidence>
<feature type="chain" id="PRO_5015027791" evidence="1">
    <location>
        <begin position="21"/>
        <end position="94"/>
    </location>
</feature>
<accession>A0A071L4S7</accession>
<dbReference type="EMBL" id="NFFZ01000006">
    <property type="protein sequence ID" value="OTI61893.1"/>
    <property type="molecule type" value="Genomic_DNA"/>
</dbReference>
<reference evidence="2" key="2">
    <citation type="submission" date="2015-06" db="EMBL/GenBank/DDBJ databases">
        <authorList>
            <person name="Radhakrishnan R."/>
            <person name="Underwood A."/>
            <person name="Al-Shahib A."/>
        </authorList>
    </citation>
    <scope>NUCLEOTIDE SEQUENCE</scope>
    <source>
        <strain evidence="2">P19_London_7_VIM_2_05_10</strain>
    </source>
</reference>
<dbReference type="InterPro" id="IPR021604">
    <property type="entry name" value="CopK"/>
</dbReference>
<dbReference type="Proteomes" id="UP000045039">
    <property type="component" value="Unassembled WGS sequence"/>
</dbReference>
<organism evidence="3 6">
    <name type="scientific">Pseudomonas aeruginosa</name>
    <dbReference type="NCBI Taxonomy" id="287"/>
    <lineage>
        <taxon>Bacteria</taxon>
        <taxon>Pseudomonadati</taxon>
        <taxon>Pseudomonadota</taxon>
        <taxon>Gammaproteobacteria</taxon>
        <taxon>Pseudomonadales</taxon>
        <taxon>Pseudomonadaceae</taxon>
        <taxon>Pseudomonas</taxon>
    </lineage>
</organism>
<dbReference type="RefSeq" id="WP_003090336.1">
    <property type="nucleotide sequence ID" value="NZ_AP014839.1"/>
</dbReference>
<comment type="caution">
    <text evidence="3">The sequence shown here is derived from an EMBL/GenBank/DDBJ whole genome shotgun (WGS) entry which is preliminary data.</text>
</comment>
<evidence type="ECO:0000313" key="7">
    <source>
        <dbReference type="Proteomes" id="UP000284767"/>
    </source>
</evidence>
<dbReference type="Gene3D" id="2.40.10.300">
    <property type="entry name" value="Copper resistance protein K"/>
    <property type="match status" value="1"/>
</dbReference>
<reference evidence="4 7" key="5">
    <citation type="submission" date="2019-01" db="EMBL/GenBank/DDBJ databases">
        <title>The Pseudomonas aeruginosa pan-genome provides new insights on its population structure, horizontal gene transfer and pathogenicity.</title>
        <authorList>
            <person name="Freschi L."/>
            <person name="Vincent A.T."/>
            <person name="Jeukens J."/>
            <person name="Emond-Rheault J.-G."/>
            <person name="Kukavica-Ibrulj I."/>
            <person name="Dupont M.-J."/>
            <person name="Charette S.J."/>
            <person name="Boyle B."/>
            <person name="Levesque R.C."/>
        </authorList>
    </citation>
    <scope>NUCLEOTIDE SEQUENCE [LARGE SCALE GENOMIC DNA]</scope>
    <source>
        <strain evidence="4 7">PA-W36</strain>
    </source>
</reference>
<dbReference type="GO" id="GO:0046872">
    <property type="term" value="F:metal ion binding"/>
    <property type="evidence" value="ECO:0007669"/>
    <property type="project" value="InterPro"/>
</dbReference>
<dbReference type="eggNOG" id="ENOG5032SV0">
    <property type="taxonomic scope" value="Bacteria"/>
</dbReference>
<name>A0A071L4S7_PSEAI</name>
<reference evidence="5" key="1">
    <citation type="submission" date="2015-06" db="EMBL/GenBank/DDBJ databases">
        <authorList>
            <person name="Radhakrishnan Rajesh"/>
            <person name="Underwood Anthony"/>
            <person name="Al-Shahib Ali"/>
        </authorList>
    </citation>
    <scope>NUCLEOTIDE SEQUENCE [LARGE SCALE GENOMIC DNA]</scope>
    <source>
        <strain evidence="5">P19_London_7_VIM_2_05_10</strain>
    </source>
</reference>
<dbReference type="InterPro" id="IPR038644">
    <property type="entry name" value="CopK_sf"/>
</dbReference>
<evidence type="ECO:0000313" key="3">
    <source>
        <dbReference type="EMBL" id="OTI61893.1"/>
    </source>
</evidence>
<keyword evidence="1" id="KW-0732">Signal</keyword>
<feature type="signal peptide" evidence="1">
    <location>
        <begin position="1"/>
        <end position="20"/>
    </location>
</feature>
<dbReference type="Pfam" id="PF11525">
    <property type="entry name" value="CopK"/>
    <property type="match status" value="1"/>
</dbReference>